<protein>
    <submittedName>
        <fullName evidence="2">Uncharacterized protein</fullName>
    </submittedName>
</protein>
<dbReference type="Proteomes" id="UP000887575">
    <property type="component" value="Unassembled WGS sequence"/>
</dbReference>
<evidence type="ECO:0000313" key="1">
    <source>
        <dbReference type="Proteomes" id="UP000887575"/>
    </source>
</evidence>
<dbReference type="WBParaSite" id="MBELARI_LOCUS11847">
    <property type="protein sequence ID" value="MBELARI_LOCUS11847"/>
    <property type="gene ID" value="MBELARI_LOCUS11847"/>
</dbReference>
<accession>A0AAF3ED03</accession>
<reference evidence="2" key="1">
    <citation type="submission" date="2024-02" db="UniProtKB">
        <authorList>
            <consortium name="WormBaseParasite"/>
        </authorList>
    </citation>
    <scope>IDENTIFICATION</scope>
</reference>
<organism evidence="1 2">
    <name type="scientific">Mesorhabditis belari</name>
    <dbReference type="NCBI Taxonomy" id="2138241"/>
    <lineage>
        <taxon>Eukaryota</taxon>
        <taxon>Metazoa</taxon>
        <taxon>Ecdysozoa</taxon>
        <taxon>Nematoda</taxon>
        <taxon>Chromadorea</taxon>
        <taxon>Rhabditida</taxon>
        <taxon>Rhabditina</taxon>
        <taxon>Rhabditomorpha</taxon>
        <taxon>Rhabditoidea</taxon>
        <taxon>Rhabditidae</taxon>
        <taxon>Mesorhabditinae</taxon>
        <taxon>Mesorhabditis</taxon>
    </lineage>
</organism>
<keyword evidence="1" id="KW-1185">Reference proteome</keyword>
<name>A0AAF3ED03_9BILA</name>
<sequence length="334" mass="38145">MFVLSVQLVVQEANLKNGNKIVVKHSLLGYWKAYLAQVGKLKDLSDKFFVAHVEFRRVCDEMVDRTGFWLLHAEKLWFKKAVETYFEAHFSGSKVTCNTPKEATAGGKLAFLVDVSVGANNQMPASYYAKVMADHRWSWLNLMDQPSLAPKSSDLREIFVYHLLSLIGVGSEKVLVIPDVPRSGYVYLATKIIDGFWTDNGKSVAMMRGAKDEKEPTYDDESKKAKDEQIKILTWLLDLGDLGLRRKSNSGRSGARIEDRRFLEWVKPTQSVFDKHFAKWNLMDNIEKAQKLVMDDEAIKDNVNVDKETFDAYVKESKDKVGKFLKTRKRSADE</sequence>
<dbReference type="AlphaFoldDB" id="A0AAF3ED03"/>
<proteinExistence type="predicted"/>
<evidence type="ECO:0000313" key="2">
    <source>
        <dbReference type="WBParaSite" id="MBELARI_LOCUS11847"/>
    </source>
</evidence>